<keyword evidence="3" id="KW-0804">Transcription</keyword>
<evidence type="ECO:0000256" key="2">
    <source>
        <dbReference type="ARBA" id="ARBA00023125"/>
    </source>
</evidence>
<keyword evidence="6" id="KW-1185">Reference proteome</keyword>
<dbReference type="AlphaFoldDB" id="A0A845PYE1"/>
<evidence type="ECO:0000256" key="3">
    <source>
        <dbReference type="ARBA" id="ARBA00023163"/>
    </source>
</evidence>
<dbReference type="SMART" id="SM00342">
    <property type="entry name" value="HTH_ARAC"/>
    <property type="match status" value="1"/>
</dbReference>
<dbReference type="RefSeq" id="WP_166519656.1">
    <property type="nucleotide sequence ID" value="NZ_JAAABJ010000519.1"/>
</dbReference>
<dbReference type="GO" id="GO:0043565">
    <property type="term" value="F:sequence-specific DNA binding"/>
    <property type="evidence" value="ECO:0007669"/>
    <property type="project" value="InterPro"/>
</dbReference>
<evidence type="ECO:0000256" key="1">
    <source>
        <dbReference type="ARBA" id="ARBA00023015"/>
    </source>
</evidence>
<reference evidence="5 6" key="1">
    <citation type="submission" date="2019-11" db="EMBL/GenBank/DDBJ databases">
        <title>Characterization of Elizabethkingia argenteiflava sp. nov., isolated from inner surface of Soybean Pods.</title>
        <authorList>
            <person name="Mo S."/>
        </authorList>
    </citation>
    <scope>NUCLEOTIDE SEQUENCE [LARGE SCALE GENOMIC DNA]</scope>
    <source>
        <strain evidence="5 6">YB22</strain>
    </source>
</reference>
<name>A0A845PYE1_9FLAO</name>
<dbReference type="Pfam" id="PF12833">
    <property type="entry name" value="HTH_18"/>
    <property type="match status" value="1"/>
</dbReference>
<dbReference type="PROSITE" id="PS00041">
    <property type="entry name" value="HTH_ARAC_FAMILY_1"/>
    <property type="match status" value="1"/>
</dbReference>
<sequence>MISFIHENIYNREKLKVKEVSAHFNISPTYFSNYFKPHFGISYQEYLDNYRIALIEKRLSIGGLKLRQIASEFGFTDVSHLSKTFRKIKGKTPKKYMNDILNSIR</sequence>
<dbReference type="InterPro" id="IPR009057">
    <property type="entry name" value="Homeodomain-like_sf"/>
</dbReference>
<dbReference type="Gene3D" id="1.10.10.60">
    <property type="entry name" value="Homeodomain-like"/>
    <property type="match status" value="2"/>
</dbReference>
<evidence type="ECO:0000313" key="5">
    <source>
        <dbReference type="EMBL" id="NAW51378.1"/>
    </source>
</evidence>
<gene>
    <name evidence="5" type="ORF">GNY06_08275</name>
</gene>
<dbReference type="SUPFAM" id="SSF46689">
    <property type="entry name" value="Homeodomain-like"/>
    <property type="match status" value="2"/>
</dbReference>
<dbReference type="GO" id="GO:0003700">
    <property type="term" value="F:DNA-binding transcription factor activity"/>
    <property type="evidence" value="ECO:0007669"/>
    <property type="project" value="InterPro"/>
</dbReference>
<keyword evidence="2" id="KW-0238">DNA-binding</keyword>
<feature type="domain" description="HTH araC/xylS-type" evidence="4">
    <location>
        <begin position="1"/>
        <end position="99"/>
    </location>
</feature>
<dbReference type="EMBL" id="JAAABJ010000519">
    <property type="protein sequence ID" value="NAW51378.1"/>
    <property type="molecule type" value="Genomic_DNA"/>
</dbReference>
<organism evidence="5 6">
    <name type="scientific">Elizabethkingia argenteiflava</name>
    <dbReference type="NCBI Taxonomy" id="2681556"/>
    <lineage>
        <taxon>Bacteria</taxon>
        <taxon>Pseudomonadati</taxon>
        <taxon>Bacteroidota</taxon>
        <taxon>Flavobacteriia</taxon>
        <taxon>Flavobacteriales</taxon>
        <taxon>Weeksellaceae</taxon>
        <taxon>Elizabethkingia</taxon>
    </lineage>
</organism>
<protein>
    <submittedName>
        <fullName evidence="5">AraC family transcriptional regulator</fullName>
    </submittedName>
</protein>
<accession>A0A845PYE1</accession>
<dbReference type="Proteomes" id="UP000553459">
    <property type="component" value="Unassembled WGS sequence"/>
</dbReference>
<proteinExistence type="predicted"/>
<dbReference type="PANTHER" id="PTHR43280">
    <property type="entry name" value="ARAC-FAMILY TRANSCRIPTIONAL REGULATOR"/>
    <property type="match status" value="1"/>
</dbReference>
<dbReference type="InterPro" id="IPR018062">
    <property type="entry name" value="HTH_AraC-typ_CS"/>
</dbReference>
<dbReference type="PROSITE" id="PS01124">
    <property type="entry name" value="HTH_ARAC_FAMILY_2"/>
    <property type="match status" value="1"/>
</dbReference>
<keyword evidence="1" id="KW-0805">Transcription regulation</keyword>
<dbReference type="InterPro" id="IPR018060">
    <property type="entry name" value="HTH_AraC"/>
</dbReference>
<evidence type="ECO:0000259" key="4">
    <source>
        <dbReference type="PROSITE" id="PS01124"/>
    </source>
</evidence>
<evidence type="ECO:0000313" key="6">
    <source>
        <dbReference type="Proteomes" id="UP000553459"/>
    </source>
</evidence>
<comment type="caution">
    <text evidence="5">The sequence shown here is derived from an EMBL/GenBank/DDBJ whole genome shotgun (WGS) entry which is preliminary data.</text>
</comment>
<dbReference type="PANTHER" id="PTHR43280:SF2">
    <property type="entry name" value="HTH-TYPE TRANSCRIPTIONAL REGULATOR EXSA"/>
    <property type="match status" value="1"/>
</dbReference>